<dbReference type="Gene3D" id="2.60.120.10">
    <property type="entry name" value="Jelly Rolls"/>
    <property type="match status" value="2"/>
</dbReference>
<evidence type="ECO:0000256" key="8">
    <source>
        <dbReference type="ARBA" id="ARBA00023235"/>
    </source>
</evidence>
<dbReference type="InterPro" id="IPR011051">
    <property type="entry name" value="RmlC_Cupin_sf"/>
</dbReference>
<keyword evidence="6" id="KW-0479">Metal-binding</keyword>
<accession>A0A8S1IYY5</accession>
<protein>
    <recommendedName>
        <fullName evidence="5">mannose-6-phosphate isomerase</fullName>
        <ecNumber evidence="5">5.3.1.8</ecNumber>
    </recommendedName>
</protein>
<dbReference type="GO" id="GO:0005829">
    <property type="term" value="C:cytosol"/>
    <property type="evidence" value="ECO:0007669"/>
    <property type="project" value="TreeGrafter"/>
</dbReference>
<dbReference type="InterPro" id="IPR016305">
    <property type="entry name" value="Mannose-6-P_Isomerase"/>
</dbReference>
<evidence type="ECO:0000256" key="6">
    <source>
        <dbReference type="ARBA" id="ARBA00022723"/>
    </source>
</evidence>
<comment type="cofactor">
    <cofactor evidence="2">
        <name>Zn(2+)</name>
        <dbReference type="ChEBI" id="CHEBI:29105"/>
    </cofactor>
</comment>
<comment type="pathway">
    <text evidence="3">Nucleotide-sugar biosynthesis; GDP-alpha-D-mannose biosynthesis; alpha-D-mannose 1-phosphate from D-fructose 6-phosphate: step 1/2.</text>
</comment>
<evidence type="ECO:0000256" key="4">
    <source>
        <dbReference type="ARBA" id="ARBA00010772"/>
    </source>
</evidence>
<dbReference type="Pfam" id="PF20512">
    <property type="entry name" value="PMI_typeI_hel"/>
    <property type="match status" value="1"/>
</dbReference>
<evidence type="ECO:0000256" key="7">
    <source>
        <dbReference type="ARBA" id="ARBA00022833"/>
    </source>
</evidence>
<dbReference type="InterPro" id="IPR001250">
    <property type="entry name" value="Man6P_Isoase-1"/>
</dbReference>
<dbReference type="InterPro" id="IPR014710">
    <property type="entry name" value="RmlC-like_jellyroll"/>
</dbReference>
<dbReference type="AlphaFoldDB" id="A0A8S1IYY5"/>
<dbReference type="SUPFAM" id="SSF51182">
    <property type="entry name" value="RmlC-like cupins"/>
    <property type="match status" value="1"/>
</dbReference>
<evidence type="ECO:0000256" key="1">
    <source>
        <dbReference type="ARBA" id="ARBA00000757"/>
    </source>
</evidence>
<dbReference type="InterPro" id="IPR046458">
    <property type="entry name" value="PMI_typeI_hel"/>
</dbReference>
<dbReference type="GO" id="GO:0009298">
    <property type="term" value="P:GDP-mannose biosynthetic process"/>
    <property type="evidence" value="ECO:0007669"/>
    <property type="project" value="InterPro"/>
</dbReference>
<dbReference type="Pfam" id="PF20511">
    <property type="entry name" value="PMI_typeI_cat"/>
    <property type="match status" value="1"/>
</dbReference>
<evidence type="ECO:0000256" key="5">
    <source>
        <dbReference type="ARBA" id="ARBA00011956"/>
    </source>
</evidence>
<comment type="similarity">
    <text evidence="4">Belongs to the mannose-6-phosphate isomerase type 1 family.</text>
</comment>
<keyword evidence="8" id="KW-0413">Isomerase</keyword>
<dbReference type="EC" id="5.3.1.8" evidence="5"/>
<dbReference type="InterPro" id="IPR046457">
    <property type="entry name" value="PMI_typeI_cat"/>
</dbReference>
<proteinExistence type="inferred from homology"/>
<dbReference type="PRINTS" id="PR00714">
    <property type="entry name" value="MAN6PISMRASE"/>
</dbReference>
<dbReference type="PROSITE" id="PS00966">
    <property type="entry name" value="PMI_I_2"/>
    <property type="match status" value="1"/>
</dbReference>
<dbReference type="Proteomes" id="UP000708148">
    <property type="component" value="Unassembled WGS sequence"/>
</dbReference>
<feature type="domain" description="Phosphomannose isomerase type I helical insertion" evidence="10">
    <location>
        <begin position="176"/>
        <end position="242"/>
    </location>
</feature>
<keyword evidence="7" id="KW-0862">Zinc</keyword>
<dbReference type="NCBIfam" id="TIGR00218">
    <property type="entry name" value="manA"/>
    <property type="match status" value="1"/>
</dbReference>
<evidence type="ECO:0000313" key="12">
    <source>
        <dbReference type="Proteomes" id="UP000708148"/>
    </source>
</evidence>
<evidence type="ECO:0000256" key="3">
    <source>
        <dbReference type="ARBA" id="ARBA00004666"/>
    </source>
</evidence>
<evidence type="ECO:0000259" key="10">
    <source>
        <dbReference type="Pfam" id="PF20512"/>
    </source>
</evidence>
<dbReference type="CDD" id="cd07011">
    <property type="entry name" value="cupin_PMI_type_I_N"/>
    <property type="match status" value="1"/>
</dbReference>
<evidence type="ECO:0000256" key="2">
    <source>
        <dbReference type="ARBA" id="ARBA00001947"/>
    </source>
</evidence>
<gene>
    <name evidence="11" type="ORF">OSTQU699_LOCUS5663</name>
</gene>
<dbReference type="InterPro" id="IPR018050">
    <property type="entry name" value="Pmannose_isomerase-type1_CS"/>
</dbReference>
<comment type="catalytic activity">
    <reaction evidence="1">
        <text>D-mannose 6-phosphate = D-fructose 6-phosphate</text>
        <dbReference type="Rhea" id="RHEA:12356"/>
        <dbReference type="ChEBI" id="CHEBI:58735"/>
        <dbReference type="ChEBI" id="CHEBI:61527"/>
        <dbReference type="EC" id="5.3.1.8"/>
    </reaction>
</comment>
<dbReference type="OrthoDB" id="6605218at2759"/>
<dbReference type="PANTHER" id="PTHR10309:SF0">
    <property type="entry name" value="MANNOSE-6-PHOSPHATE ISOMERASE"/>
    <property type="match status" value="1"/>
</dbReference>
<sequence>MLRLRCRAQNYAWGRLAEDSEVARLCEANGTPVDGSKPYAELWIGTHPSGPSELADCGATLREWIDGRPEALGDDVAARFGAGALPFLFKVLSVRTALSIQSHPDKTLAEKLHVERPTVYKDPNHKPEMAIALTDFEALCSFVSNGELAEALTSCPELRHCVGDKQVDALLQGASIEKEALKGAFTALMMCAPDVVSESVTQLCARLEAEAGNRPLTKKERLVLRLNEQYPKDVGVLASYFLNQVALTPGQAIYLAANEPHAYVSGEIVECMATSDNVVRAGLTPKLRDSKVLCESLTYSQGSSNYATCSCIRV</sequence>
<keyword evidence="12" id="KW-1185">Reference proteome</keyword>
<evidence type="ECO:0000313" key="11">
    <source>
        <dbReference type="EMBL" id="CAD7700304.1"/>
    </source>
</evidence>
<organism evidence="11 12">
    <name type="scientific">Ostreobium quekettii</name>
    <dbReference type="NCBI Taxonomy" id="121088"/>
    <lineage>
        <taxon>Eukaryota</taxon>
        <taxon>Viridiplantae</taxon>
        <taxon>Chlorophyta</taxon>
        <taxon>core chlorophytes</taxon>
        <taxon>Ulvophyceae</taxon>
        <taxon>TCBD clade</taxon>
        <taxon>Bryopsidales</taxon>
        <taxon>Ostreobineae</taxon>
        <taxon>Ostreobiaceae</taxon>
        <taxon>Ostreobium</taxon>
    </lineage>
</organism>
<feature type="domain" description="Phosphomannose isomerase type I catalytic" evidence="9">
    <location>
        <begin position="1"/>
        <end position="142"/>
    </location>
</feature>
<dbReference type="EMBL" id="CAJHUC010001217">
    <property type="protein sequence ID" value="CAD7700304.1"/>
    <property type="molecule type" value="Genomic_DNA"/>
</dbReference>
<comment type="caution">
    <text evidence="11">The sequence shown here is derived from an EMBL/GenBank/DDBJ whole genome shotgun (WGS) entry which is preliminary data.</text>
</comment>
<evidence type="ECO:0000259" key="9">
    <source>
        <dbReference type="Pfam" id="PF20511"/>
    </source>
</evidence>
<dbReference type="GO" id="GO:0004476">
    <property type="term" value="F:mannose-6-phosphate isomerase activity"/>
    <property type="evidence" value="ECO:0007669"/>
    <property type="project" value="UniProtKB-EC"/>
</dbReference>
<name>A0A8S1IYY5_9CHLO</name>
<dbReference type="GO" id="GO:0008270">
    <property type="term" value="F:zinc ion binding"/>
    <property type="evidence" value="ECO:0007669"/>
    <property type="project" value="InterPro"/>
</dbReference>
<dbReference type="GO" id="GO:0005975">
    <property type="term" value="P:carbohydrate metabolic process"/>
    <property type="evidence" value="ECO:0007669"/>
    <property type="project" value="InterPro"/>
</dbReference>
<reference evidence="11" key="1">
    <citation type="submission" date="2020-12" db="EMBL/GenBank/DDBJ databases">
        <authorList>
            <person name="Iha C."/>
        </authorList>
    </citation>
    <scope>NUCLEOTIDE SEQUENCE</scope>
</reference>
<dbReference type="PANTHER" id="PTHR10309">
    <property type="entry name" value="MANNOSE-6-PHOSPHATE ISOMERASE"/>
    <property type="match status" value="1"/>
</dbReference>
<dbReference type="PROSITE" id="PS00965">
    <property type="entry name" value="PMI_I_1"/>
    <property type="match status" value="1"/>
</dbReference>